<keyword evidence="3" id="KW-1185">Reference proteome</keyword>
<name>A0AA37SUT0_9ALTE</name>
<protein>
    <submittedName>
        <fullName evidence="2">Uncharacterized protein</fullName>
    </submittedName>
</protein>
<accession>A0AA37SUT0</accession>
<dbReference type="AlphaFoldDB" id="A0AA37SUT0"/>
<organism evidence="2 3">
    <name type="scientific">Agaribacter marinus</name>
    <dbReference type="NCBI Taxonomy" id="1431249"/>
    <lineage>
        <taxon>Bacteria</taxon>
        <taxon>Pseudomonadati</taxon>
        <taxon>Pseudomonadota</taxon>
        <taxon>Gammaproteobacteria</taxon>
        <taxon>Alteromonadales</taxon>
        <taxon>Alteromonadaceae</taxon>
        <taxon>Agaribacter</taxon>
    </lineage>
</organism>
<feature type="signal peptide" evidence="1">
    <location>
        <begin position="1"/>
        <end position="21"/>
    </location>
</feature>
<dbReference type="Proteomes" id="UP001156601">
    <property type="component" value="Unassembled WGS sequence"/>
</dbReference>
<dbReference type="RefSeq" id="WP_284216541.1">
    <property type="nucleotide sequence ID" value="NZ_BSOT01000005.1"/>
</dbReference>
<proteinExistence type="predicted"/>
<dbReference type="EMBL" id="BSOT01000005">
    <property type="protein sequence ID" value="GLR70236.1"/>
    <property type="molecule type" value="Genomic_DNA"/>
</dbReference>
<sequence>MKKFIAASIFSAVAFTSTANTAEKAIVETDLLAKSIKVELQKEITAIKTVELKKTTTPKALYIAKQNVDKQKFKTQSIGMIIVAEDE</sequence>
<comment type="caution">
    <text evidence="2">The sequence shown here is derived from an EMBL/GenBank/DDBJ whole genome shotgun (WGS) entry which is preliminary data.</text>
</comment>
<gene>
    <name evidence="2" type="ORF">GCM10007852_11440</name>
</gene>
<evidence type="ECO:0000313" key="2">
    <source>
        <dbReference type="EMBL" id="GLR70236.1"/>
    </source>
</evidence>
<evidence type="ECO:0000313" key="3">
    <source>
        <dbReference type="Proteomes" id="UP001156601"/>
    </source>
</evidence>
<feature type="chain" id="PRO_5041307308" evidence="1">
    <location>
        <begin position="22"/>
        <end position="87"/>
    </location>
</feature>
<evidence type="ECO:0000256" key="1">
    <source>
        <dbReference type="SAM" id="SignalP"/>
    </source>
</evidence>
<reference evidence="2" key="1">
    <citation type="journal article" date="2014" name="Int. J. Syst. Evol. Microbiol.">
        <title>Complete genome sequence of Corynebacterium casei LMG S-19264T (=DSM 44701T), isolated from a smear-ripened cheese.</title>
        <authorList>
            <consortium name="US DOE Joint Genome Institute (JGI-PGF)"/>
            <person name="Walter F."/>
            <person name="Albersmeier A."/>
            <person name="Kalinowski J."/>
            <person name="Ruckert C."/>
        </authorList>
    </citation>
    <scope>NUCLEOTIDE SEQUENCE</scope>
    <source>
        <strain evidence="2">NBRC 110023</strain>
    </source>
</reference>
<reference evidence="2" key="2">
    <citation type="submission" date="2023-01" db="EMBL/GenBank/DDBJ databases">
        <title>Draft genome sequence of Agaribacter marinus strain NBRC 110023.</title>
        <authorList>
            <person name="Sun Q."/>
            <person name="Mori K."/>
        </authorList>
    </citation>
    <scope>NUCLEOTIDE SEQUENCE</scope>
    <source>
        <strain evidence="2">NBRC 110023</strain>
    </source>
</reference>
<keyword evidence="1" id="KW-0732">Signal</keyword>